<dbReference type="GO" id="GO:0016787">
    <property type="term" value="F:hydrolase activity"/>
    <property type="evidence" value="ECO:0007669"/>
    <property type="project" value="UniProtKB-KW"/>
</dbReference>
<dbReference type="AlphaFoldDB" id="A0A5A7UDM6"/>
<keyword evidence="3" id="KW-0540">Nuclease</keyword>
<comment type="caution">
    <text evidence="8">The sequence shown here is derived from an EMBL/GenBank/DDBJ whole genome shotgun (WGS) entry which is preliminary data.</text>
</comment>
<dbReference type="SUPFAM" id="SSF53098">
    <property type="entry name" value="Ribonuclease H-like"/>
    <property type="match status" value="1"/>
</dbReference>
<dbReference type="GO" id="GO:0003964">
    <property type="term" value="F:RNA-directed DNA polymerase activity"/>
    <property type="evidence" value="ECO:0007669"/>
    <property type="project" value="UniProtKB-KW"/>
</dbReference>
<evidence type="ECO:0000256" key="3">
    <source>
        <dbReference type="ARBA" id="ARBA00022722"/>
    </source>
</evidence>
<evidence type="ECO:0000259" key="7">
    <source>
        <dbReference type="Pfam" id="PF17917"/>
    </source>
</evidence>
<evidence type="ECO:0000256" key="4">
    <source>
        <dbReference type="ARBA" id="ARBA00022759"/>
    </source>
</evidence>
<keyword evidence="4" id="KW-0255">Endonuclease</keyword>
<dbReference type="EMBL" id="SSTE01009593">
    <property type="protein sequence ID" value="KAA0053238.1"/>
    <property type="molecule type" value="Genomic_DNA"/>
</dbReference>
<evidence type="ECO:0000256" key="2">
    <source>
        <dbReference type="ARBA" id="ARBA00022695"/>
    </source>
</evidence>
<dbReference type="InterPro" id="IPR012337">
    <property type="entry name" value="RNaseH-like_sf"/>
</dbReference>
<keyword evidence="6" id="KW-0695">RNA-directed DNA polymerase</keyword>
<sequence>MYDVRDVALGAMLGQKKDKVIHSIYYSGKTLNEALENYTTTEKELLIVVFAKEKYITYIIGSKVTIIDCKGTENQVADYLSCLSNKPFQHKKKEIADYFLYEQLFHVEEKEAYFSLHQSHHCQILSKYNINHKVATAYHPQTNGQAEVYKREIKNILENVVNSSYKDWADHLDSVLRAYRTACKTPIRMSLYALAFEKACHLPLKLEHKALSICKRLISNVWSEPFVVIEVFPHGAVEIASLDRSNMFKVNGQRLQAYYEDEDHIKVSMDLK</sequence>
<accession>A0A5A7UDM6</accession>
<dbReference type="PANTHER" id="PTHR48475">
    <property type="entry name" value="RIBONUCLEASE H"/>
    <property type="match status" value="1"/>
</dbReference>
<proteinExistence type="predicted"/>
<name>A0A5A7UDM6_CUCMM</name>
<protein>
    <recommendedName>
        <fullName evidence="7">Reverse transcriptase RNase H-like domain-containing protein</fullName>
    </recommendedName>
</protein>
<dbReference type="Pfam" id="PF17917">
    <property type="entry name" value="RT_RNaseH"/>
    <property type="match status" value="1"/>
</dbReference>
<evidence type="ECO:0000256" key="1">
    <source>
        <dbReference type="ARBA" id="ARBA00022679"/>
    </source>
</evidence>
<evidence type="ECO:0000256" key="5">
    <source>
        <dbReference type="ARBA" id="ARBA00022801"/>
    </source>
</evidence>
<dbReference type="OrthoDB" id="1903608at2759"/>
<dbReference type="InterPro" id="IPR036397">
    <property type="entry name" value="RNaseH_sf"/>
</dbReference>
<keyword evidence="5" id="KW-0378">Hydrolase</keyword>
<dbReference type="GO" id="GO:0004519">
    <property type="term" value="F:endonuclease activity"/>
    <property type="evidence" value="ECO:0007669"/>
    <property type="project" value="UniProtKB-KW"/>
</dbReference>
<keyword evidence="2" id="KW-0548">Nucleotidyltransferase</keyword>
<dbReference type="InterPro" id="IPR043502">
    <property type="entry name" value="DNA/RNA_pol_sf"/>
</dbReference>
<evidence type="ECO:0000313" key="9">
    <source>
        <dbReference type="Proteomes" id="UP000321393"/>
    </source>
</evidence>
<dbReference type="Gene3D" id="3.30.420.10">
    <property type="entry name" value="Ribonuclease H-like superfamily/Ribonuclease H"/>
    <property type="match status" value="1"/>
</dbReference>
<organism evidence="8 9">
    <name type="scientific">Cucumis melo var. makuwa</name>
    <name type="common">Oriental melon</name>
    <dbReference type="NCBI Taxonomy" id="1194695"/>
    <lineage>
        <taxon>Eukaryota</taxon>
        <taxon>Viridiplantae</taxon>
        <taxon>Streptophyta</taxon>
        <taxon>Embryophyta</taxon>
        <taxon>Tracheophyta</taxon>
        <taxon>Spermatophyta</taxon>
        <taxon>Magnoliopsida</taxon>
        <taxon>eudicotyledons</taxon>
        <taxon>Gunneridae</taxon>
        <taxon>Pentapetalae</taxon>
        <taxon>rosids</taxon>
        <taxon>fabids</taxon>
        <taxon>Cucurbitales</taxon>
        <taxon>Cucurbitaceae</taxon>
        <taxon>Benincaseae</taxon>
        <taxon>Cucumis</taxon>
    </lineage>
</organism>
<reference evidence="8 9" key="1">
    <citation type="submission" date="2019-08" db="EMBL/GenBank/DDBJ databases">
        <title>Draft genome sequences of two oriental melons (Cucumis melo L. var makuwa).</title>
        <authorList>
            <person name="Kwon S.-Y."/>
        </authorList>
    </citation>
    <scope>NUCLEOTIDE SEQUENCE [LARGE SCALE GENOMIC DNA]</scope>
    <source>
        <strain evidence="9">cv. SW 3</strain>
        <tissue evidence="8">Leaf</tissue>
    </source>
</reference>
<keyword evidence="1" id="KW-0808">Transferase</keyword>
<evidence type="ECO:0000256" key="6">
    <source>
        <dbReference type="ARBA" id="ARBA00022918"/>
    </source>
</evidence>
<feature type="domain" description="Reverse transcriptase RNase H-like" evidence="7">
    <location>
        <begin position="3"/>
        <end position="67"/>
    </location>
</feature>
<dbReference type="GO" id="GO:0003676">
    <property type="term" value="F:nucleic acid binding"/>
    <property type="evidence" value="ECO:0007669"/>
    <property type="project" value="InterPro"/>
</dbReference>
<gene>
    <name evidence="8" type="ORF">E6C27_scaffold102G00230</name>
</gene>
<dbReference type="Proteomes" id="UP000321393">
    <property type="component" value="Unassembled WGS sequence"/>
</dbReference>
<dbReference type="PANTHER" id="PTHR48475:SF1">
    <property type="entry name" value="RNASE H TYPE-1 DOMAIN-CONTAINING PROTEIN"/>
    <property type="match status" value="1"/>
</dbReference>
<evidence type="ECO:0000313" key="8">
    <source>
        <dbReference type="EMBL" id="KAA0053238.1"/>
    </source>
</evidence>
<dbReference type="SUPFAM" id="SSF56672">
    <property type="entry name" value="DNA/RNA polymerases"/>
    <property type="match status" value="1"/>
</dbReference>
<dbReference type="InterPro" id="IPR041373">
    <property type="entry name" value="RT_RNaseH"/>
</dbReference>